<evidence type="ECO:0000256" key="3">
    <source>
        <dbReference type="ARBA" id="ARBA00022777"/>
    </source>
</evidence>
<evidence type="ECO:0000256" key="1">
    <source>
        <dbReference type="ARBA" id="ARBA00022679"/>
    </source>
</evidence>
<dbReference type="PROSITE" id="PS00107">
    <property type="entry name" value="PROTEIN_KINASE_ATP"/>
    <property type="match status" value="1"/>
</dbReference>
<evidence type="ECO:0000313" key="8">
    <source>
        <dbReference type="EMBL" id="CAH3188193.1"/>
    </source>
</evidence>
<feature type="compositionally biased region" description="Basic and acidic residues" evidence="6">
    <location>
        <begin position="869"/>
        <end position="882"/>
    </location>
</feature>
<evidence type="ECO:0000256" key="2">
    <source>
        <dbReference type="ARBA" id="ARBA00022741"/>
    </source>
</evidence>
<evidence type="ECO:0000256" key="4">
    <source>
        <dbReference type="ARBA" id="ARBA00022840"/>
    </source>
</evidence>
<dbReference type="InterPro" id="IPR051681">
    <property type="entry name" value="Ser/Thr_Kinases-Pseudokinases"/>
</dbReference>
<evidence type="ECO:0000313" key="9">
    <source>
        <dbReference type="Proteomes" id="UP001159405"/>
    </source>
</evidence>
<keyword evidence="9" id="KW-1185">Reference proteome</keyword>
<evidence type="ECO:0000256" key="5">
    <source>
        <dbReference type="PROSITE-ProRule" id="PRU10141"/>
    </source>
</evidence>
<dbReference type="PROSITE" id="PS50011">
    <property type="entry name" value="PROTEIN_KINASE_DOM"/>
    <property type="match status" value="1"/>
</dbReference>
<gene>
    <name evidence="8" type="ORF">PLOB_00039173</name>
</gene>
<dbReference type="PANTHER" id="PTHR44329:SF288">
    <property type="entry name" value="MITOGEN-ACTIVATED PROTEIN KINASE KINASE KINASE 20"/>
    <property type="match status" value="1"/>
</dbReference>
<dbReference type="InterPro" id="IPR017441">
    <property type="entry name" value="Protein_kinase_ATP_BS"/>
</dbReference>
<proteinExistence type="predicted"/>
<feature type="compositionally biased region" description="Basic and acidic residues" evidence="6">
    <location>
        <begin position="894"/>
        <end position="904"/>
    </location>
</feature>
<sequence>MDSADDVRLQLSTHLETIRSKIARGMLVLFVGEQASALTSPDSPYPSLDDWWQVINQSEKGVDTLFDLEDKFLANIQQAPSRVHDALRNVGKFPVIITTNMDDLLERFLWKAGNVGDKVRLDQAILSIQNENVPFQISCVAPSWPNLHRDLIIKCLGDSSFNVRTKPSSKNYFEDFCSTLESAEVDFMHRIFNERSVLFLGCDLHRQEYKSFFQKFAVNAKMIHYNFETSDKSDLEANGNLLTLKVTIKPWEFVQLLSTGTIQEAEDIQPGEVYLRSYLRIQRDQYLQQQLALEKKASEIIFHTTTVTNALSPDEYFELISRHAIEDMFMKDSFGVYSQEKVQRTVDAMKQRRDNLIWLLKTPEAQTRITCLFFYHGVKREIQKWKEVEETPSLPEDEKQNILLKCKISISKYAKVALLANSFMQRNSSMEIRIVDSEKYDVEKQREVERETFALIRLKGGTDEAICYADQASSPDQRNFASHLVNINGEEVANKRKVYEKSRLVAWSNEDSILKLATTIMKENSEMKDRFGIDAIESEDLADLEQLTRISNKFRSELDAGYFDRIGEGNFGYVYKAQKGKQDVAVKILKNKEDKDLINNFEREADMLRKANHPNIVQVISIHISKKSELSIVMEFMAGGNLKDLLRENKQGMGKEFTVTFIEDIGSAIEHLHSLGVMHRDVKPENIFLSKDHKVLKLGDFGLARATIGSKSRKTETGSYRYMAPEVMNSEGKYSEKSDVYSFGLCLVEVVSGKTVFDDIENDFRVLRTKVSGGKPNIPEISETQFGEEAAKIRKIIDECLKTEAFRPDMHIVLTILKKPLNEMDASGQKESQQVDLGSWRTADDDRVELRASEAVGSPYPVVVQAFKDGPDHPTADDKQTEEQPSGLSSSRYPRLDQVFKDDIGNVSASKSTEKLTKSSNPPYPTVVQSFGDGQNSPFKDDRRSDEKPSSEPYPPVSQSFK</sequence>
<protein>
    <recommendedName>
        <fullName evidence="7">Protein kinase domain-containing protein</fullName>
    </recommendedName>
</protein>
<dbReference type="EMBL" id="CALNXK010000598">
    <property type="protein sequence ID" value="CAH3188193.1"/>
    <property type="molecule type" value="Genomic_DNA"/>
</dbReference>
<feature type="compositionally biased region" description="Polar residues" evidence="6">
    <location>
        <begin position="883"/>
        <end position="892"/>
    </location>
</feature>
<feature type="compositionally biased region" description="Basic and acidic residues" evidence="6">
    <location>
        <begin position="939"/>
        <end position="950"/>
    </location>
</feature>
<dbReference type="Pfam" id="PF13289">
    <property type="entry name" value="SIR2_2"/>
    <property type="match status" value="1"/>
</dbReference>
<keyword evidence="1" id="KW-0808">Transferase</keyword>
<dbReference type="PROSITE" id="PS00108">
    <property type="entry name" value="PROTEIN_KINASE_ST"/>
    <property type="match status" value="1"/>
</dbReference>
<accession>A0ABN8SEM5</accession>
<dbReference type="Proteomes" id="UP001159405">
    <property type="component" value="Unassembled WGS sequence"/>
</dbReference>
<dbReference type="InterPro" id="IPR000719">
    <property type="entry name" value="Prot_kinase_dom"/>
</dbReference>
<feature type="region of interest" description="Disordered" evidence="6">
    <location>
        <begin position="864"/>
        <end position="962"/>
    </location>
</feature>
<feature type="compositionally biased region" description="Polar residues" evidence="6">
    <location>
        <begin position="927"/>
        <end position="938"/>
    </location>
</feature>
<comment type="caution">
    <text evidence="8">The sequence shown here is derived from an EMBL/GenBank/DDBJ whole genome shotgun (WGS) entry which is preliminary data.</text>
</comment>
<keyword evidence="2 5" id="KW-0547">Nucleotide-binding</keyword>
<keyword evidence="4 5" id="KW-0067">ATP-binding</keyword>
<feature type="domain" description="Protein kinase" evidence="7">
    <location>
        <begin position="560"/>
        <end position="822"/>
    </location>
</feature>
<evidence type="ECO:0000259" key="7">
    <source>
        <dbReference type="PROSITE" id="PS50011"/>
    </source>
</evidence>
<name>A0ABN8SEM5_9CNID</name>
<dbReference type="Gene3D" id="1.10.510.10">
    <property type="entry name" value="Transferase(Phosphotransferase) domain 1"/>
    <property type="match status" value="1"/>
</dbReference>
<dbReference type="InterPro" id="IPR008271">
    <property type="entry name" value="Ser/Thr_kinase_AS"/>
</dbReference>
<keyword evidence="3" id="KW-0418">Kinase</keyword>
<reference evidence="8 9" key="1">
    <citation type="submission" date="2022-05" db="EMBL/GenBank/DDBJ databases">
        <authorList>
            <consortium name="Genoscope - CEA"/>
            <person name="William W."/>
        </authorList>
    </citation>
    <scope>NUCLEOTIDE SEQUENCE [LARGE SCALE GENOMIC DNA]</scope>
</reference>
<feature type="binding site" evidence="5">
    <location>
        <position position="587"/>
    </location>
    <ligand>
        <name>ATP</name>
        <dbReference type="ChEBI" id="CHEBI:30616"/>
    </ligand>
</feature>
<evidence type="ECO:0000256" key="6">
    <source>
        <dbReference type="SAM" id="MobiDB-lite"/>
    </source>
</evidence>
<dbReference type="InterPro" id="IPR011009">
    <property type="entry name" value="Kinase-like_dom_sf"/>
</dbReference>
<dbReference type="SUPFAM" id="SSF56112">
    <property type="entry name" value="Protein kinase-like (PK-like)"/>
    <property type="match status" value="1"/>
</dbReference>
<dbReference type="PANTHER" id="PTHR44329">
    <property type="entry name" value="SERINE/THREONINE-PROTEIN KINASE TNNI3K-RELATED"/>
    <property type="match status" value="1"/>
</dbReference>
<organism evidence="8 9">
    <name type="scientific">Porites lobata</name>
    <dbReference type="NCBI Taxonomy" id="104759"/>
    <lineage>
        <taxon>Eukaryota</taxon>
        <taxon>Metazoa</taxon>
        <taxon>Cnidaria</taxon>
        <taxon>Anthozoa</taxon>
        <taxon>Hexacorallia</taxon>
        <taxon>Scleractinia</taxon>
        <taxon>Fungiina</taxon>
        <taxon>Poritidae</taxon>
        <taxon>Porites</taxon>
    </lineage>
</organism>
<dbReference type="Pfam" id="PF00069">
    <property type="entry name" value="Pkinase"/>
    <property type="match status" value="1"/>
</dbReference>
<dbReference type="SMART" id="SM00220">
    <property type="entry name" value="S_TKc"/>
    <property type="match status" value="1"/>
</dbReference>